<proteinExistence type="predicted"/>
<reference evidence="1" key="1">
    <citation type="journal article" date="2021" name="PeerJ">
        <title>Extensive microbial diversity within the chicken gut microbiome revealed by metagenomics and culture.</title>
        <authorList>
            <person name="Gilroy R."/>
            <person name="Ravi A."/>
            <person name="Getino M."/>
            <person name="Pursley I."/>
            <person name="Horton D.L."/>
            <person name="Alikhan N.F."/>
            <person name="Baker D."/>
            <person name="Gharbi K."/>
            <person name="Hall N."/>
            <person name="Watson M."/>
            <person name="Adriaenssens E.M."/>
            <person name="Foster-Nyarko E."/>
            <person name="Jarju S."/>
            <person name="Secka A."/>
            <person name="Antonio M."/>
            <person name="Oren A."/>
            <person name="Chaudhuri R.R."/>
            <person name="La Ragione R."/>
            <person name="Hildebrand F."/>
            <person name="Pallen M.J."/>
        </authorList>
    </citation>
    <scope>NUCLEOTIDE SEQUENCE</scope>
    <source>
        <strain evidence="1">ChiSjej5B23-2810</strain>
    </source>
</reference>
<name>A0A9D2PA46_9FIRM</name>
<dbReference type="InterPro" id="IPR035895">
    <property type="entry name" value="HPr-like_sf"/>
</dbReference>
<accession>A0A9D2PA46</accession>
<dbReference type="Gene3D" id="3.30.1340.10">
    <property type="entry name" value="HPr-like"/>
    <property type="match status" value="1"/>
</dbReference>
<dbReference type="EMBL" id="DWWN01000055">
    <property type="protein sequence ID" value="HJC46166.1"/>
    <property type="molecule type" value="Genomic_DNA"/>
</dbReference>
<organism evidence="1 2">
    <name type="scientific">Candidatus Faecalibacterium faecigallinarum</name>
    <dbReference type="NCBI Taxonomy" id="2838577"/>
    <lineage>
        <taxon>Bacteria</taxon>
        <taxon>Bacillati</taxon>
        <taxon>Bacillota</taxon>
        <taxon>Clostridia</taxon>
        <taxon>Eubacteriales</taxon>
        <taxon>Oscillospiraceae</taxon>
        <taxon>Faecalibacterium</taxon>
    </lineage>
</organism>
<sequence>MIERVRVSNINQINKIVNAASSLNSDVGIHDANGQIADAKSLLGLLRLDYSRPVEVVSENARALRACVRACMA</sequence>
<dbReference type="AlphaFoldDB" id="A0A9D2PA46"/>
<evidence type="ECO:0000313" key="1">
    <source>
        <dbReference type="EMBL" id="HJC46166.1"/>
    </source>
</evidence>
<dbReference type="PROSITE" id="PS00589">
    <property type="entry name" value="PTS_HPR_SER"/>
    <property type="match status" value="1"/>
</dbReference>
<protein>
    <submittedName>
        <fullName evidence="1">HPr family phosphocarrier protein</fullName>
    </submittedName>
</protein>
<comment type="caution">
    <text evidence="1">The sequence shown here is derived from an EMBL/GenBank/DDBJ whole genome shotgun (WGS) entry which is preliminary data.</text>
</comment>
<gene>
    <name evidence="1" type="ORF">H9703_08560</name>
</gene>
<reference evidence="1" key="2">
    <citation type="submission" date="2021-04" db="EMBL/GenBank/DDBJ databases">
        <authorList>
            <person name="Gilroy R."/>
        </authorList>
    </citation>
    <scope>NUCLEOTIDE SEQUENCE</scope>
    <source>
        <strain evidence="1">ChiSjej5B23-2810</strain>
    </source>
</reference>
<dbReference type="InterPro" id="IPR002114">
    <property type="entry name" value="PTS_HPr_Ser_P_site"/>
</dbReference>
<evidence type="ECO:0000313" key="2">
    <source>
        <dbReference type="Proteomes" id="UP000823906"/>
    </source>
</evidence>
<dbReference type="SUPFAM" id="SSF55594">
    <property type="entry name" value="HPr-like"/>
    <property type="match status" value="1"/>
</dbReference>
<dbReference type="Proteomes" id="UP000823906">
    <property type="component" value="Unassembled WGS sequence"/>
</dbReference>